<accession>A0A0C5VMC8</accession>
<keyword evidence="8" id="KW-0472">Membrane</keyword>
<dbReference type="NCBIfam" id="TIGR01707">
    <property type="entry name" value="gspI"/>
    <property type="match status" value="1"/>
</dbReference>
<dbReference type="Pfam" id="PF02501">
    <property type="entry name" value="T2SSI"/>
    <property type="match status" value="1"/>
</dbReference>
<evidence type="ECO:0000256" key="3">
    <source>
        <dbReference type="ARBA" id="ARBA00022475"/>
    </source>
</evidence>
<gene>
    <name evidence="11" type="ORF">YC6258_03836</name>
</gene>
<evidence type="ECO:0000256" key="1">
    <source>
        <dbReference type="ARBA" id="ARBA00004377"/>
    </source>
</evidence>
<dbReference type="InterPro" id="IPR003413">
    <property type="entry name" value="T2SS_GspI_C"/>
</dbReference>
<dbReference type="Proteomes" id="UP000032266">
    <property type="component" value="Chromosome"/>
</dbReference>
<keyword evidence="5 9" id="KW-0997">Cell inner membrane</keyword>
<keyword evidence="3" id="KW-1003">Cell membrane</keyword>
<evidence type="ECO:0000256" key="2">
    <source>
        <dbReference type="ARBA" id="ARBA00008358"/>
    </source>
</evidence>
<dbReference type="AlphaFoldDB" id="A0A0C5VMC8"/>
<comment type="PTM">
    <text evidence="9">Cleaved by prepilin peptidase.</text>
</comment>
<dbReference type="PANTHER" id="PTHR38779">
    <property type="entry name" value="TYPE II SECRETION SYSTEM PROTEIN I-RELATED"/>
    <property type="match status" value="1"/>
</dbReference>
<dbReference type="KEGG" id="gsn:YC6258_03836"/>
<keyword evidence="4 9" id="KW-0488">Methylation</keyword>
<comment type="function">
    <text evidence="9">Component of the type II secretion system required for the energy-dependent secretion of extracellular factors such as proteases and toxins from the periplasm.</text>
</comment>
<feature type="domain" description="Type II secretion system protein GspI C-terminal" evidence="10">
    <location>
        <begin position="42"/>
        <end position="125"/>
    </location>
</feature>
<dbReference type="GO" id="GO:0005886">
    <property type="term" value="C:plasma membrane"/>
    <property type="evidence" value="ECO:0007669"/>
    <property type="project" value="UniProtKB-SubCell"/>
</dbReference>
<dbReference type="Gene3D" id="3.30.1300.30">
    <property type="entry name" value="GSPII I/J protein-like"/>
    <property type="match status" value="1"/>
</dbReference>
<evidence type="ECO:0000256" key="5">
    <source>
        <dbReference type="ARBA" id="ARBA00022519"/>
    </source>
</evidence>
<comment type="similarity">
    <text evidence="2 9">Belongs to the GSP I family.</text>
</comment>
<comment type="subcellular location">
    <subcellularLocation>
        <location evidence="1 9">Cell inner membrane</location>
        <topology evidence="1 9">Single-pass membrane protein</topology>
    </subcellularLocation>
</comment>
<dbReference type="GO" id="GO:0015628">
    <property type="term" value="P:protein secretion by the type II secretion system"/>
    <property type="evidence" value="ECO:0007669"/>
    <property type="project" value="UniProtKB-UniRule"/>
</dbReference>
<dbReference type="SUPFAM" id="SSF54523">
    <property type="entry name" value="Pili subunits"/>
    <property type="match status" value="1"/>
</dbReference>
<dbReference type="STRING" id="1445510.YC6258_03836"/>
<dbReference type="NCBIfam" id="TIGR02532">
    <property type="entry name" value="IV_pilin_GFxxxE"/>
    <property type="match status" value="1"/>
</dbReference>
<dbReference type="InterPro" id="IPR045584">
    <property type="entry name" value="Pilin-like"/>
</dbReference>
<dbReference type="InterPro" id="IPR010052">
    <property type="entry name" value="T2SS_protein-GspI"/>
</dbReference>
<keyword evidence="7" id="KW-1133">Transmembrane helix</keyword>
<dbReference type="Pfam" id="PF07963">
    <property type="entry name" value="N_methyl"/>
    <property type="match status" value="1"/>
</dbReference>
<organism evidence="11 12">
    <name type="scientific">Gynuella sunshinyii YC6258</name>
    <dbReference type="NCBI Taxonomy" id="1445510"/>
    <lineage>
        <taxon>Bacteria</taxon>
        <taxon>Pseudomonadati</taxon>
        <taxon>Pseudomonadota</taxon>
        <taxon>Gammaproteobacteria</taxon>
        <taxon>Oceanospirillales</taxon>
        <taxon>Saccharospirillaceae</taxon>
        <taxon>Gynuella</taxon>
    </lineage>
</organism>
<protein>
    <recommendedName>
        <fullName evidence="9">Type II secretion system protein I</fullName>
        <shortName evidence="9">T2SS minor pseudopilin I</shortName>
    </recommendedName>
</protein>
<evidence type="ECO:0000256" key="9">
    <source>
        <dbReference type="RuleBase" id="RU368030"/>
    </source>
</evidence>
<proteinExistence type="inferred from homology"/>
<keyword evidence="6" id="KW-0812">Transmembrane</keyword>
<evidence type="ECO:0000256" key="6">
    <source>
        <dbReference type="ARBA" id="ARBA00022692"/>
    </source>
</evidence>
<evidence type="ECO:0000259" key="10">
    <source>
        <dbReference type="Pfam" id="PF02501"/>
    </source>
</evidence>
<dbReference type="GO" id="GO:0015627">
    <property type="term" value="C:type II protein secretion system complex"/>
    <property type="evidence" value="ECO:0007669"/>
    <property type="project" value="UniProtKB-UniRule"/>
</dbReference>
<dbReference type="InterPro" id="IPR012902">
    <property type="entry name" value="N_methyl_site"/>
</dbReference>
<evidence type="ECO:0000313" key="11">
    <source>
        <dbReference type="EMBL" id="AJQ95872.1"/>
    </source>
</evidence>
<dbReference type="EMBL" id="CP007142">
    <property type="protein sequence ID" value="AJQ95872.1"/>
    <property type="molecule type" value="Genomic_DNA"/>
</dbReference>
<dbReference type="HOGENOM" id="CLU_121289_3_1_6"/>
<dbReference type="RefSeq" id="WP_052830376.1">
    <property type="nucleotide sequence ID" value="NZ_CP007142.1"/>
</dbReference>
<evidence type="ECO:0000256" key="8">
    <source>
        <dbReference type="ARBA" id="ARBA00023136"/>
    </source>
</evidence>
<keyword evidence="12" id="KW-1185">Reference proteome</keyword>
<evidence type="ECO:0000313" key="12">
    <source>
        <dbReference type="Proteomes" id="UP000032266"/>
    </source>
</evidence>
<evidence type="ECO:0000256" key="7">
    <source>
        <dbReference type="ARBA" id="ARBA00022989"/>
    </source>
</evidence>
<name>A0A0C5VMC8_9GAMM</name>
<sequence length="128" mass="14519">MRRTRSNGFTLIEVMVALAIFALGAISLSLASSSAAESARRLEERMFARWVAKNEIAEIRLANTFPALDETKKTVKYVGREWTLKVKALPVPTMEDKVDYIRQVEVEVYLKQSPDQRIDLLVTYVGKV</sequence>
<dbReference type="PANTHER" id="PTHR38779:SF2">
    <property type="entry name" value="TYPE II SECRETION SYSTEM PROTEIN I-RELATED"/>
    <property type="match status" value="1"/>
</dbReference>
<comment type="subunit">
    <text evidence="9">Type II secretion is composed of four main components: the outer membrane complex, the inner membrane complex, the cytoplasmic secretion ATPase and the periplasm-spanning pseudopilus.</text>
</comment>
<evidence type="ECO:0000256" key="4">
    <source>
        <dbReference type="ARBA" id="ARBA00022481"/>
    </source>
</evidence>
<reference evidence="11 12" key="1">
    <citation type="submission" date="2014-01" db="EMBL/GenBank/DDBJ databases">
        <title>Full genme sequencing of cellulolytic bacterium Gynuella sunshinyii YC6258T gen. nov., sp. nov.</title>
        <authorList>
            <person name="Khan H."/>
            <person name="Chung E.J."/>
            <person name="Chung Y.R."/>
        </authorList>
    </citation>
    <scope>NUCLEOTIDE SEQUENCE [LARGE SCALE GENOMIC DNA]</scope>
    <source>
        <strain evidence="11 12">YC6258</strain>
    </source>
</reference>